<keyword evidence="4" id="KW-1035">Host cytoplasm</keyword>
<proteinExistence type="inferred from homology"/>
<organism evidence="5 6">
    <name type="scientific">Bovine gammaherpesvirus 6</name>
    <dbReference type="NCBI Taxonomy" id="1504288"/>
    <lineage>
        <taxon>Viruses</taxon>
        <taxon>Duplodnaviria</taxon>
        <taxon>Heunggongvirae</taxon>
        <taxon>Peploviricota</taxon>
        <taxon>Herviviricetes</taxon>
        <taxon>Herpesvirales</taxon>
        <taxon>Orthoherpesviridae</taxon>
        <taxon>Gammaherpesvirinae</taxon>
        <taxon>Macavirus</taxon>
        <taxon>Macavirus bovinegamma6</taxon>
    </lineage>
</organism>
<name>A0A060D3Q1_9GAMA</name>
<evidence type="ECO:0000256" key="3">
    <source>
        <dbReference type="ARBA" id="ARBA00022844"/>
    </source>
</evidence>
<dbReference type="KEGG" id="vg:19620174"/>
<keyword evidence="2" id="KW-1040">Host Golgi apparatus</keyword>
<dbReference type="HAMAP" id="MF_04038">
    <property type="entry name" value="HSV_CEP1"/>
    <property type="match status" value="1"/>
</dbReference>
<keyword evidence="1" id="KW-0920">Virion tegument</keyword>
<dbReference type="InterPro" id="IPR002600">
    <property type="entry name" value="Herpes_UL7"/>
</dbReference>
<gene>
    <name evidence="5" type="ORF">BoHV6ORF42</name>
</gene>
<evidence type="ECO:0000256" key="1">
    <source>
        <dbReference type="ARBA" id="ARBA00022580"/>
    </source>
</evidence>
<dbReference type="RefSeq" id="YP_009042019.1">
    <property type="nucleotide sequence ID" value="NC_024303.1"/>
</dbReference>
<evidence type="ECO:0000256" key="4">
    <source>
        <dbReference type="ARBA" id="ARBA00023200"/>
    </source>
</evidence>
<accession>A0A060D3Q1</accession>
<dbReference type="Proteomes" id="UP000121539">
    <property type="component" value="Segment"/>
</dbReference>
<dbReference type="EMBL" id="KJ705001">
    <property type="protein sequence ID" value="AIB03195.1"/>
    <property type="molecule type" value="Genomic_DNA"/>
</dbReference>
<dbReference type="OrthoDB" id="15205at10239"/>
<dbReference type="GO" id="GO:0044423">
    <property type="term" value="C:virion component"/>
    <property type="evidence" value="ECO:0007669"/>
    <property type="project" value="UniProtKB-KW"/>
</dbReference>
<evidence type="ECO:0000256" key="2">
    <source>
        <dbReference type="ARBA" id="ARBA00022812"/>
    </source>
</evidence>
<keyword evidence="6" id="KW-1185">Reference proteome</keyword>
<sequence length="277" mass="31557">MEPKQKMAPPSEALKGVFHKFIHREPRSFTHPVIPRLVLEVSKNDNICAACNSPDFTDHHSNLNVKDLSAHVKARLASPHFVGFTICSIVTCEDKVHTLDMFGHVLQERLLLYRPENYYIAELCVILSCLENCPTPTPKLLDQYLKRARFACALSQSPDAAFLLHGIEVLVATLVAWCSLQPEFLETLPSGLQAYCIYKDLLKFDPDCKDLMTCMFCSAFKLEHIEEEKIKSQFTFNLFYSPTILTKHYNHKQIVKHFKRACSEGVAVSNIILKNTK</sequence>
<protein>
    <submittedName>
        <fullName evidence="5">ORF42</fullName>
    </submittedName>
</protein>
<keyword evidence="3" id="KW-0946">Virion</keyword>
<evidence type="ECO:0000313" key="6">
    <source>
        <dbReference type="Proteomes" id="UP000121539"/>
    </source>
</evidence>
<evidence type="ECO:0000313" key="5">
    <source>
        <dbReference type="EMBL" id="AIB03195.1"/>
    </source>
</evidence>
<dbReference type="Pfam" id="PF01677">
    <property type="entry name" value="Herpes_UL7"/>
    <property type="match status" value="1"/>
</dbReference>
<dbReference type="GeneID" id="19620174"/>
<reference evidence="5 6" key="1">
    <citation type="journal article" date="2014" name="J. Gen. Virol.">
        <title>Novel gammaherpesvirus functions encoded by bovine herpesvirus 6 (bovine lymphotropic virus).</title>
        <authorList>
            <person name="Jia J."/>
            <person name="Delhon G."/>
            <person name="Tulman E.R."/>
            <person name="Diel D.G."/>
            <person name="Osorio F.A."/>
            <person name="Wen X."/>
            <person name="Kutish G.F."/>
            <person name="Rock D.L."/>
        </authorList>
    </citation>
    <scope>NUCLEOTIDE SEQUENCE [LARGE SCALE GENOMIC DNA]</scope>
    <source>
        <strain evidence="5">Pennsylvania 47</strain>
    </source>
</reference>